<evidence type="ECO:0000256" key="9">
    <source>
        <dbReference type="ARBA" id="ARBA00023180"/>
    </source>
</evidence>
<protein>
    <submittedName>
        <fullName evidence="12">OLC1v1024160C1</fullName>
    </submittedName>
</protein>
<keyword evidence="9" id="KW-0325">Glycoprotein</keyword>
<dbReference type="InterPro" id="IPR016167">
    <property type="entry name" value="FAD-bd_PCMH_sub1"/>
</dbReference>
<proteinExistence type="inferred from homology"/>
<feature type="signal peptide" evidence="10">
    <location>
        <begin position="1"/>
        <end position="28"/>
    </location>
</feature>
<evidence type="ECO:0000313" key="13">
    <source>
        <dbReference type="Proteomes" id="UP001161247"/>
    </source>
</evidence>
<comment type="similarity">
    <text evidence="3">Belongs to the oxygen-dependent FAD-linked oxidoreductase family.</text>
</comment>
<dbReference type="Gene3D" id="3.30.43.10">
    <property type="entry name" value="Uridine Diphospho-n-acetylenolpyruvylglucosamine Reductase, domain 2"/>
    <property type="match status" value="1"/>
</dbReference>
<sequence>MFRISKTCTMKNFLAFCISLFLVPCIFGSLPFSASSDSTFDSFANCLTKNGVPSNQISQILYSPTNTSFSSVLNAYVRNQRFNTSSTKKPSIIVTPLLVQQAQAAIICTKGSGLQLKIRSGGHDYEGISYVSANPFVVLDMFNLRNISVDIPSQTAWVQAGATLGEVYYRIWQKSNVFGYPAGVCPTVGVGGHISGGGYGPLLRKFGLTVDNVVDAQIIDVNGNVLDRKGMGEDVFWAIRGGGGASFGVVLAYKINLVPVPSIVTVFSIQRTEAQNATNILVKWQSIAATIDNNLFIRVLVQPVTVSGKKAIRLTFNALYQGNSNSLMTLMNSQFPELGLKSSDCQQMSWIQSMVFWANFKKSSPTPEALLSRTPDSVNFLKRKSDYVVTPIPKDGFTAIFNKMVQLGKVGLVFNPYGGKMSQIAESDAPFPHRTGVLYKIQYSVNWDSADPNLTTQYLQEARDLYTFMTPYVSSNPRQAFLNYRDLDIGTNDNGPNSYSEGQVYGVKYFKGNFDRLVKVKTAVDPQNFFRNEQSIPVLPS</sequence>
<organism evidence="12 13">
    <name type="scientific">Oldenlandia corymbosa var. corymbosa</name>
    <dbReference type="NCBI Taxonomy" id="529605"/>
    <lineage>
        <taxon>Eukaryota</taxon>
        <taxon>Viridiplantae</taxon>
        <taxon>Streptophyta</taxon>
        <taxon>Embryophyta</taxon>
        <taxon>Tracheophyta</taxon>
        <taxon>Spermatophyta</taxon>
        <taxon>Magnoliopsida</taxon>
        <taxon>eudicotyledons</taxon>
        <taxon>Gunneridae</taxon>
        <taxon>Pentapetalae</taxon>
        <taxon>asterids</taxon>
        <taxon>lamiids</taxon>
        <taxon>Gentianales</taxon>
        <taxon>Rubiaceae</taxon>
        <taxon>Rubioideae</taxon>
        <taxon>Spermacoceae</taxon>
        <taxon>Hedyotis-Oldenlandia complex</taxon>
        <taxon>Oldenlandia</taxon>
    </lineage>
</organism>
<dbReference type="InterPro" id="IPR036318">
    <property type="entry name" value="FAD-bd_PCMH-like_sf"/>
</dbReference>
<dbReference type="SUPFAM" id="SSF56176">
    <property type="entry name" value="FAD-binding/transporter-associated domain-like"/>
    <property type="match status" value="1"/>
</dbReference>
<evidence type="ECO:0000256" key="2">
    <source>
        <dbReference type="ARBA" id="ARBA00004913"/>
    </source>
</evidence>
<evidence type="ECO:0000256" key="4">
    <source>
        <dbReference type="ARBA" id="ARBA00022589"/>
    </source>
</evidence>
<keyword evidence="7" id="KW-0274">FAD</keyword>
<feature type="domain" description="FAD-binding PCMH-type" evidence="11">
    <location>
        <begin position="86"/>
        <end position="260"/>
    </location>
</feature>
<feature type="chain" id="PRO_5043953827" evidence="10">
    <location>
        <begin position="29"/>
        <end position="541"/>
    </location>
</feature>
<evidence type="ECO:0000313" key="12">
    <source>
        <dbReference type="EMBL" id="CAI9089569.1"/>
    </source>
</evidence>
<dbReference type="Gene3D" id="3.30.465.10">
    <property type="match status" value="1"/>
</dbReference>
<dbReference type="AlphaFoldDB" id="A0AAV1C1M8"/>
<evidence type="ECO:0000256" key="1">
    <source>
        <dbReference type="ARBA" id="ARBA00001974"/>
    </source>
</evidence>
<evidence type="ECO:0000259" key="11">
    <source>
        <dbReference type="PROSITE" id="PS51387"/>
    </source>
</evidence>
<accession>A0AAV1C1M8</accession>
<gene>
    <name evidence="12" type="ORF">OLC1_LOCUS1894</name>
</gene>
<comment type="pathway">
    <text evidence="2">Alkaloid biosynthesis.</text>
</comment>
<keyword evidence="13" id="KW-1185">Reference proteome</keyword>
<dbReference type="PROSITE" id="PS51387">
    <property type="entry name" value="FAD_PCMH"/>
    <property type="match status" value="1"/>
</dbReference>
<dbReference type="FunFam" id="3.30.43.10:FF:000004">
    <property type="entry name" value="Berberine bridge enzyme-like 15"/>
    <property type="match status" value="1"/>
</dbReference>
<dbReference type="GO" id="GO:0016491">
    <property type="term" value="F:oxidoreductase activity"/>
    <property type="evidence" value="ECO:0007669"/>
    <property type="project" value="InterPro"/>
</dbReference>
<dbReference type="InterPro" id="IPR006094">
    <property type="entry name" value="Oxid_FAD_bind_N"/>
</dbReference>
<dbReference type="Pfam" id="PF08031">
    <property type="entry name" value="BBE"/>
    <property type="match status" value="1"/>
</dbReference>
<keyword evidence="4" id="KW-0017">Alkaloid metabolism</keyword>
<evidence type="ECO:0000256" key="10">
    <source>
        <dbReference type="SAM" id="SignalP"/>
    </source>
</evidence>
<dbReference type="Pfam" id="PF01565">
    <property type="entry name" value="FAD_binding_4"/>
    <property type="match status" value="1"/>
</dbReference>
<keyword evidence="8" id="KW-1015">Disulfide bond</keyword>
<evidence type="ECO:0000256" key="8">
    <source>
        <dbReference type="ARBA" id="ARBA00023157"/>
    </source>
</evidence>
<dbReference type="InterPro" id="IPR016169">
    <property type="entry name" value="FAD-bd_PCMH_sub2"/>
</dbReference>
<name>A0AAV1C1M8_OLDCO</name>
<keyword evidence="5" id="KW-0285">Flavoprotein</keyword>
<evidence type="ECO:0000256" key="3">
    <source>
        <dbReference type="ARBA" id="ARBA00005466"/>
    </source>
</evidence>
<dbReference type="InterPro" id="IPR016166">
    <property type="entry name" value="FAD-bd_PCMH"/>
</dbReference>
<comment type="cofactor">
    <cofactor evidence="1">
        <name>FAD</name>
        <dbReference type="ChEBI" id="CHEBI:57692"/>
    </cofactor>
</comment>
<keyword evidence="6 10" id="KW-0732">Signal</keyword>
<dbReference type="Proteomes" id="UP001161247">
    <property type="component" value="Chromosome 1"/>
</dbReference>
<dbReference type="EMBL" id="OX459118">
    <property type="protein sequence ID" value="CAI9089569.1"/>
    <property type="molecule type" value="Genomic_DNA"/>
</dbReference>
<dbReference type="PANTHER" id="PTHR32448">
    <property type="entry name" value="OS08G0158400 PROTEIN"/>
    <property type="match status" value="1"/>
</dbReference>
<dbReference type="InterPro" id="IPR012951">
    <property type="entry name" value="BBE"/>
</dbReference>
<dbReference type="Gene3D" id="3.40.462.20">
    <property type="match status" value="1"/>
</dbReference>
<evidence type="ECO:0000256" key="5">
    <source>
        <dbReference type="ARBA" id="ARBA00022630"/>
    </source>
</evidence>
<evidence type="ECO:0000256" key="7">
    <source>
        <dbReference type="ARBA" id="ARBA00022827"/>
    </source>
</evidence>
<reference evidence="12" key="1">
    <citation type="submission" date="2023-03" db="EMBL/GenBank/DDBJ databases">
        <authorList>
            <person name="Julca I."/>
        </authorList>
    </citation>
    <scope>NUCLEOTIDE SEQUENCE</scope>
</reference>
<evidence type="ECO:0000256" key="6">
    <source>
        <dbReference type="ARBA" id="ARBA00022729"/>
    </source>
</evidence>
<dbReference type="GO" id="GO:0071949">
    <property type="term" value="F:FAD binding"/>
    <property type="evidence" value="ECO:0007669"/>
    <property type="project" value="InterPro"/>
</dbReference>